<keyword evidence="3" id="KW-1185">Reference proteome</keyword>
<keyword evidence="1" id="KW-1133">Transmembrane helix</keyword>
<dbReference type="EMBL" id="CM010719">
    <property type="protein sequence ID" value="RZC63333.1"/>
    <property type="molecule type" value="Genomic_DNA"/>
</dbReference>
<dbReference type="Gramene" id="RZC63333">
    <property type="protein sequence ID" value="RZC63333"/>
    <property type="gene ID" value="C5167_025103"/>
</dbReference>
<evidence type="ECO:0000256" key="1">
    <source>
        <dbReference type="SAM" id="Phobius"/>
    </source>
</evidence>
<proteinExistence type="predicted"/>
<sequence length="218" mass="25322">MGDNLDVSYVGLVKNLETMDSVSFPDLIHEHLMDDIKTVKEKNRLIRNYTEHSNIVEISSEVKDSDTTIPKAARNPAWSIRDREDPYLWDIRIHRDVIRHLMNNEYLEEQNQNTRFDVHPAEGENPSSKIQGFEIITTSNSKGYDMEGSDLREIVKYKLLLVKTRVIQKMKAKKKKKMHDLRWIVGMCGFVNAGFTYSSFIGENWLRSCFGCAYTVLD</sequence>
<keyword evidence="1" id="KW-0812">Transmembrane</keyword>
<gene>
    <name evidence="2" type="ORF">C5167_025103</name>
</gene>
<evidence type="ECO:0000313" key="3">
    <source>
        <dbReference type="Proteomes" id="UP000316621"/>
    </source>
</evidence>
<keyword evidence="1" id="KW-0472">Membrane</keyword>
<dbReference type="AlphaFoldDB" id="A0A4Y7JQE6"/>
<name>A0A4Y7JQE6_PAPSO</name>
<protein>
    <submittedName>
        <fullName evidence="2">Uncharacterized protein</fullName>
    </submittedName>
</protein>
<reference evidence="2 3" key="1">
    <citation type="journal article" date="2018" name="Science">
        <title>The opium poppy genome and morphinan production.</title>
        <authorList>
            <person name="Guo L."/>
            <person name="Winzer T."/>
            <person name="Yang X."/>
            <person name="Li Y."/>
            <person name="Ning Z."/>
            <person name="He Z."/>
            <person name="Teodor R."/>
            <person name="Lu Y."/>
            <person name="Bowser T.A."/>
            <person name="Graham I.A."/>
            <person name="Ye K."/>
        </authorList>
    </citation>
    <scope>NUCLEOTIDE SEQUENCE [LARGE SCALE GENOMIC DNA]</scope>
    <source>
        <strain evidence="3">cv. HN1</strain>
        <tissue evidence="2">Leaves</tissue>
    </source>
</reference>
<evidence type="ECO:0000313" key="2">
    <source>
        <dbReference type="EMBL" id="RZC63333.1"/>
    </source>
</evidence>
<feature type="transmembrane region" description="Helical" evidence="1">
    <location>
        <begin position="181"/>
        <end position="200"/>
    </location>
</feature>
<dbReference type="Proteomes" id="UP000316621">
    <property type="component" value="Chromosome 5"/>
</dbReference>
<accession>A0A4Y7JQE6</accession>
<organism evidence="2 3">
    <name type="scientific">Papaver somniferum</name>
    <name type="common">Opium poppy</name>
    <dbReference type="NCBI Taxonomy" id="3469"/>
    <lineage>
        <taxon>Eukaryota</taxon>
        <taxon>Viridiplantae</taxon>
        <taxon>Streptophyta</taxon>
        <taxon>Embryophyta</taxon>
        <taxon>Tracheophyta</taxon>
        <taxon>Spermatophyta</taxon>
        <taxon>Magnoliopsida</taxon>
        <taxon>Ranunculales</taxon>
        <taxon>Papaveraceae</taxon>
        <taxon>Papaveroideae</taxon>
        <taxon>Papaver</taxon>
    </lineage>
</organism>